<sequence length="129" mass="14815">MTSRSTVFNPWFLSQPYRQHQKIAIFTNKTSEQVDKPETIMPHAPPAGIRCVQERLPNRSGSGPSIRRRRTCQKRKAYQMNPESVEAIAELESYTRPKNLEYFKDVIDSAAQAIEAMDVMKSCFDSTVF</sequence>
<dbReference type="EMBL" id="LFIW01000357">
    <property type="protein sequence ID" value="KZL86893.1"/>
    <property type="molecule type" value="Genomic_DNA"/>
</dbReference>
<evidence type="ECO:0000256" key="1">
    <source>
        <dbReference type="SAM" id="MobiDB-lite"/>
    </source>
</evidence>
<organism evidence="2 3">
    <name type="scientific">Colletotrichum incanum</name>
    <name type="common">Soybean anthracnose fungus</name>
    <dbReference type="NCBI Taxonomy" id="1573173"/>
    <lineage>
        <taxon>Eukaryota</taxon>
        <taxon>Fungi</taxon>
        <taxon>Dikarya</taxon>
        <taxon>Ascomycota</taxon>
        <taxon>Pezizomycotina</taxon>
        <taxon>Sordariomycetes</taxon>
        <taxon>Hypocreomycetidae</taxon>
        <taxon>Glomerellales</taxon>
        <taxon>Glomerellaceae</taxon>
        <taxon>Colletotrichum</taxon>
        <taxon>Colletotrichum spaethianum species complex</taxon>
    </lineage>
</organism>
<comment type="caution">
    <text evidence="2">The sequence shown here is derived from an EMBL/GenBank/DDBJ whole genome shotgun (WGS) entry which is preliminary data.</text>
</comment>
<reference evidence="2 3" key="1">
    <citation type="submission" date="2015-06" db="EMBL/GenBank/DDBJ databases">
        <title>Survival trade-offs in plant roots during colonization by closely related pathogenic and mutualistic fungi.</title>
        <authorList>
            <person name="Hacquard S."/>
            <person name="Kracher B."/>
            <person name="Hiruma K."/>
            <person name="Weinman A."/>
            <person name="Muench P."/>
            <person name="Garrido Oter R."/>
            <person name="Ver Loren van Themaat E."/>
            <person name="Dallerey J.-F."/>
            <person name="Damm U."/>
            <person name="Henrissat B."/>
            <person name="Lespinet O."/>
            <person name="Thon M."/>
            <person name="Kemen E."/>
            <person name="McHardy A.C."/>
            <person name="Schulze-Lefert P."/>
            <person name="O'Connell R.J."/>
        </authorList>
    </citation>
    <scope>NUCLEOTIDE SEQUENCE [LARGE SCALE GENOMIC DNA]</scope>
    <source>
        <strain evidence="2 3">MAFF 238704</strain>
    </source>
</reference>
<gene>
    <name evidence="2" type="ORF">CI238_09238</name>
</gene>
<evidence type="ECO:0000313" key="3">
    <source>
        <dbReference type="Proteomes" id="UP000076584"/>
    </source>
</evidence>
<accession>A0A162PA17</accession>
<name>A0A162PA17_COLIC</name>
<feature type="compositionally biased region" description="Basic residues" evidence="1">
    <location>
        <begin position="66"/>
        <end position="77"/>
    </location>
</feature>
<dbReference type="Proteomes" id="UP000076584">
    <property type="component" value="Unassembled WGS sequence"/>
</dbReference>
<proteinExistence type="predicted"/>
<evidence type="ECO:0000313" key="2">
    <source>
        <dbReference type="EMBL" id="KZL86893.1"/>
    </source>
</evidence>
<protein>
    <submittedName>
        <fullName evidence="2">Uncharacterized protein</fullName>
    </submittedName>
</protein>
<keyword evidence="3" id="KW-1185">Reference proteome</keyword>
<feature type="region of interest" description="Disordered" evidence="1">
    <location>
        <begin position="54"/>
        <end position="77"/>
    </location>
</feature>
<dbReference type="AlphaFoldDB" id="A0A162PA17"/>